<dbReference type="InterPro" id="IPR007696">
    <property type="entry name" value="DNA_mismatch_repair_MutS_core"/>
</dbReference>
<dbReference type="InterPro" id="IPR045076">
    <property type="entry name" value="MutS"/>
</dbReference>
<dbReference type="FunFam" id="3.40.50.300:FF:000830">
    <property type="entry name" value="Endonuclease MutS2"/>
    <property type="match status" value="1"/>
</dbReference>
<dbReference type="GO" id="GO:0005524">
    <property type="term" value="F:ATP binding"/>
    <property type="evidence" value="ECO:0007669"/>
    <property type="project" value="UniProtKB-UniRule"/>
</dbReference>
<evidence type="ECO:0000256" key="5">
    <source>
        <dbReference type="ARBA" id="ARBA00022884"/>
    </source>
</evidence>
<dbReference type="PIRSF" id="PIRSF005814">
    <property type="entry name" value="MutS_YshD"/>
    <property type="match status" value="1"/>
</dbReference>
<keyword evidence="7 10" id="KW-0255">Endonuclease</keyword>
<dbReference type="InterPro" id="IPR036063">
    <property type="entry name" value="Smr_dom_sf"/>
</dbReference>
<dbReference type="GO" id="GO:0016887">
    <property type="term" value="F:ATP hydrolysis activity"/>
    <property type="evidence" value="ECO:0007669"/>
    <property type="project" value="InterPro"/>
</dbReference>
<evidence type="ECO:0000256" key="6">
    <source>
        <dbReference type="ARBA" id="ARBA00023125"/>
    </source>
</evidence>
<comment type="function">
    <text evidence="7">Acts as a ribosome collision sensor, splitting the ribosome into its 2 subunits. Detects stalled/collided 70S ribosomes which it binds and splits by an ATP-hydrolysis driven conformational change. Acts upstream of the ribosome quality control system (RQC), a ribosome-associated complex that mediates the extraction of incompletely synthesized nascent chains from stalled ribosomes and their subsequent degradation. Probably generates substrates for RQC.</text>
</comment>
<dbReference type="Proteomes" id="UP000221024">
    <property type="component" value="Unassembled WGS sequence"/>
</dbReference>
<dbReference type="NCBIfam" id="TIGR01069">
    <property type="entry name" value="mutS2"/>
    <property type="match status" value="1"/>
</dbReference>
<keyword evidence="7" id="KW-0540">Nuclease</keyword>
<keyword evidence="4 7" id="KW-0067">ATP-binding</keyword>
<organism evidence="10 11">
    <name type="scientific">Longimonas halophila</name>
    <dbReference type="NCBI Taxonomy" id="1469170"/>
    <lineage>
        <taxon>Bacteria</taxon>
        <taxon>Pseudomonadati</taxon>
        <taxon>Rhodothermota</taxon>
        <taxon>Rhodothermia</taxon>
        <taxon>Rhodothermales</taxon>
        <taxon>Salisaetaceae</taxon>
        <taxon>Longimonas</taxon>
    </lineage>
</organism>
<dbReference type="Pfam" id="PF01713">
    <property type="entry name" value="Smr"/>
    <property type="match status" value="1"/>
</dbReference>
<feature type="domain" description="Smr" evidence="9">
    <location>
        <begin position="745"/>
        <end position="820"/>
    </location>
</feature>
<protein>
    <recommendedName>
        <fullName evidence="7">Endonuclease MutS2</fullName>
        <ecNumber evidence="7">3.1.-.-</ecNumber>
    </recommendedName>
    <alternativeName>
        <fullName evidence="7">Ribosome-associated protein quality control-upstream factor</fullName>
        <shortName evidence="7">RQC-upstream factor</shortName>
        <shortName evidence="7">RqcU</shortName>
        <ecNumber evidence="7">3.6.4.-</ecNumber>
    </alternativeName>
</protein>
<evidence type="ECO:0000259" key="9">
    <source>
        <dbReference type="PROSITE" id="PS50828"/>
    </source>
</evidence>
<keyword evidence="5 7" id="KW-0694">RNA-binding</keyword>
<keyword evidence="1 7" id="KW-0699">rRNA-binding</keyword>
<dbReference type="Pfam" id="PF00488">
    <property type="entry name" value="MutS_V"/>
    <property type="match status" value="1"/>
</dbReference>
<name>A0A2H3NW15_9BACT</name>
<dbReference type="GO" id="GO:0045910">
    <property type="term" value="P:negative regulation of DNA recombination"/>
    <property type="evidence" value="ECO:0007669"/>
    <property type="project" value="InterPro"/>
</dbReference>
<dbReference type="EC" id="3.6.4.-" evidence="7"/>
<dbReference type="InterPro" id="IPR002625">
    <property type="entry name" value="Smr_dom"/>
</dbReference>
<dbReference type="InterPro" id="IPR036187">
    <property type="entry name" value="DNA_mismatch_repair_MutS_sf"/>
</dbReference>
<evidence type="ECO:0000256" key="8">
    <source>
        <dbReference type="SAM" id="MobiDB-lite"/>
    </source>
</evidence>
<dbReference type="PANTHER" id="PTHR48466:SF2">
    <property type="entry name" value="OS10G0509000 PROTEIN"/>
    <property type="match status" value="1"/>
</dbReference>
<reference evidence="10 11" key="1">
    <citation type="submission" date="2017-10" db="EMBL/GenBank/DDBJ databases">
        <title>Draft genome of Longimonas halophila.</title>
        <authorList>
            <person name="Goh K.M."/>
            <person name="Shamsir M.S."/>
            <person name="Lim S.W."/>
        </authorList>
    </citation>
    <scope>NUCLEOTIDE SEQUENCE [LARGE SCALE GENOMIC DNA]</scope>
    <source>
        <strain evidence="10 11">KCTC 42399</strain>
    </source>
</reference>
<dbReference type="PANTHER" id="PTHR48466">
    <property type="entry name" value="OS10G0509000 PROTEIN-RELATED"/>
    <property type="match status" value="1"/>
</dbReference>
<comment type="function">
    <text evidence="7">Endonuclease that is involved in the suppression of homologous recombination and thus may have a key role in the control of bacterial genetic diversity.</text>
</comment>
<feature type="region of interest" description="Disordered" evidence="8">
    <location>
        <begin position="552"/>
        <end position="576"/>
    </location>
</feature>
<dbReference type="AlphaFoldDB" id="A0A2H3NW15"/>
<evidence type="ECO:0000256" key="7">
    <source>
        <dbReference type="HAMAP-Rule" id="MF_00092"/>
    </source>
</evidence>
<dbReference type="SMART" id="SM00534">
    <property type="entry name" value="MUTSac"/>
    <property type="match status" value="1"/>
</dbReference>
<dbReference type="HAMAP" id="MF_00092">
    <property type="entry name" value="MutS2"/>
    <property type="match status" value="1"/>
</dbReference>
<keyword evidence="3 7" id="KW-0378">Hydrolase</keyword>
<evidence type="ECO:0000256" key="3">
    <source>
        <dbReference type="ARBA" id="ARBA00022801"/>
    </source>
</evidence>
<dbReference type="SUPFAM" id="SSF160443">
    <property type="entry name" value="SMR domain-like"/>
    <property type="match status" value="1"/>
</dbReference>
<dbReference type="GO" id="GO:0043023">
    <property type="term" value="F:ribosomal large subunit binding"/>
    <property type="evidence" value="ECO:0007669"/>
    <property type="project" value="UniProtKB-UniRule"/>
</dbReference>
<dbReference type="InterPro" id="IPR005747">
    <property type="entry name" value="MutS2"/>
</dbReference>
<feature type="region of interest" description="Disordered" evidence="8">
    <location>
        <begin position="631"/>
        <end position="680"/>
    </location>
</feature>
<dbReference type="SMART" id="SM00463">
    <property type="entry name" value="SMR"/>
    <property type="match status" value="1"/>
</dbReference>
<dbReference type="EMBL" id="PDEP01000009">
    <property type="protein sequence ID" value="PEN06184.1"/>
    <property type="molecule type" value="Genomic_DNA"/>
</dbReference>
<dbReference type="EC" id="3.1.-.-" evidence="7"/>
<dbReference type="SMART" id="SM00533">
    <property type="entry name" value="MUTSd"/>
    <property type="match status" value="1"/>
</dbReference>
<evidence type="ECO:0000313" key="10">
    <source>
        <dbReference type="EMBL" id="PEN06184.1"/>
    </source>
</evidence>
<dbReference type="PROSITE" id="PS50828">
    <property type="entry name" value="SMR"/>
    <property type="match status" value="1"/>
</dbReference>
<dbReference type="RefSeq" id="WP_098062530.1">
    <property type="nucleotide sequence ID" value="NZ_PDEP01000009.1"/>
</dbReference>
<dbReference type="GO" id="GO:0030983">
    <property type="term" value="F:mismatched DNA binding"/>
    <property type="evidence" value="ECO:0007669"/>
    <property type="project" value="InterPro"/>
</dbReference>
<keyword evidence="11" id="KW-1185">Reference proteome</keyword>
<dbReference type="GO" id="GO:0072344">
    <property type="term" value="P:rescue of stalled ribosome"/>
    <property type="evidence" value="ECO:0007669"/>
    <property type="project" value="UniProtKB-UniRule"/>
</dbReference>
<dbReference type="GO" id="GO:0004519">
    <property type="term" value="F:endonuclease activity"/>
    <property type="evidence" value="ECO:0007669"/>
    <property type="project" value="UniProtKB-UniRule"/>
</dbReference>
<comment type="caution">
    <text evidence="10">The sequence shown here is derived from an EMBL/GenBank/DDBJ whole genome shotgun (WGS) entry which is preliminary data.</text>
</comment>
<dbReference type="InterPro" id="IPR027417">
    <property type="entry name" value="P-loop_NTPase"/>
</dbReference>
<evidence type="ECO:0000256" key="4">
    <source>
        <dbReference type="ARBA" id="ARBA00022840"/>
    </source>
</evidence>
<sequence>MHTYPDSIEDKLGFTLVRRRLGQLVKGPLGEERLEGMRPARSRDWLDSELQRVHEAQEALRYDRGIPLQHVHDVRGTLRKARPEDAYVSAEALHAVRQILVTGQRLSRYFADRRHDYPSLQRSTRRIDPLTDLEAHLGAIIDDDGSIRDDASDALQRIRRQIRERQSALRTTLNRELRKAVGKGYATEDQPTLRAGRMVIPIRAEAKRKVDGFIHDTSATGQTVYIEPAACLQLNNEVSELKADERNEIERILRAATSRVRKHIASIETNLEVLGQFDLLQAKARMANEIEAHVPNLNDEGHVKLEDARNAALVLHRLHSDSPESDEPIVPLSLELGRDFTTLVITGPNAGGKTVAMKTVGLCSLMTAYGLPIPAAPHSTVPLWSKIIVDIGDEQSIEDDLSTFSSHVANLRHMMRQATPNTLVLIDEAGTGTDPEAGGALAQALLERLTKTGVRTMATTHHGALKAYAYEADGVENGSMVFDQETLAPTYQYQQGVPGSSYAFEIAERMGLDTGLLDRARTLAGEQMSALEDLVKTFETRTQKLEKQVREAEEAKRRAQSERERMQQKRTSIEKEREEYRQQALEEAERIVNEANARVERTIREIKEAEAERQATKEARERLEAYKKEVHARNEDEQEASANEAAGQPSKPSPQSGDDGAPAASNGTPQQEPIQEGDQVVVDDGSTKVEVLELEGTEALVGSGPMHMRVPLHRLTRVGGARSASDKTSSYSSGPMTALEASHRIDLRGERVEEALLEVQHFVDDAVAAGLNQVEVLHGKGTGALREAIHDQLRERSDVAHFDIAPIEEGGAGVTHVTLAS</sequence>
<dbReference type="Gene3D" id="3.30.1370.110">
    <property type="match status" value="1"/>
</dbReference>
<proteinExistence type="inferred from homology"/>
<dbReference type="SUPFAM" id="SSF48334">
    <property type="entry name" value="DNA repair protein MutS, domain III"/>
    <property type="match status" value="1"/>
</dbReference>
<evidence type="ECO:0000313" key="11">
    <source>
        <dbReference type="Proteomes" id="UP000221024"/>
    </source>
</evidence>
<dbReference type="OrthoDB" id="9808166at2"/>
<evidence type="ECO:0000256" key="1">
    <source>
        <dbReference type="ARBA" id="ARBA00022730"/>
    </source>
</evidence>
<feature type="binding site" evidence="7">
    <location>
        <begin position="347"/>
        <end position="354"/>
    </location>
    <ligand>
        <name>ATP</name>
        <dbReference type="ChEBI" id="CHEBI:30616"/>
    </ligand>
</feature>
<feature type="region of interest" description="Disordered" evidence="8">
    <location>
        <begin position="718"/>
        <end position="737"/>
    </location>
</feature>
<keyword evidence="6 7" id="KW-0238">DNA-binding</keyword>
<dbReference type="GO" id="GO:0006298">
    <property type="term" value="P:mismatch repair"/>
    <property type="evidence" value="ECO:0007669"/>
    <property type="project" value="InterPro"/>
</dbReference>
<dbReference type="Gene3D" id="3.40.50.300">
    <property type="entry name" value="P-loop containing nucleotide triphosphate hydrolases"/>
    <property type="match status" value="1"/>
</dbReference>
<dbReference type="CDD" id="cd06503">
    <property type="entry name" value="ATP-synt_Fo_b"/>
    <property type="match status" value="1"/>
</dbReference>
<dbReference type="GO" id="GO:0140664">
    <property type="term" value="F:ATP-dependent DNA damage sensor activity"/>
    <property type="evidence" value="ECO:0007669"/>
    <property type="project" value="InterPro"/>
</dbReference>
<feature type="compositionally biased region" description="Polar residues" evidence="8">
    <location>
        <begin position="726"/>
        <end position="735"/>
    </location>
</feature>
<evidence type="ECO:0000256" key="2">
    <source>
        <dbReference type="ARBA" id="ARBA00022741"/>
    </source>
</evidence>
<comment type="subunit">
    <text evidence="7">Homodimer. Binds to stalled ribosomes, contacting rRNA.</text>
</comment>
<keyword evidence="2 7" id="KW-0547">Nucleotide-binding</keyword>
<gene>
    <name evidence="7" type="primary">mutS2</name>
    <name evidence="7" type="synonym">rqcU</name>
    <name evidence="10" type="ORF">CRI93_10175</name>
</gene>
<accession>A0A2H3NW15</accession>
<comment type="similarity">
    <text evidence="7">Belongs to the DNA mismatch repair MutS family. MutS2 subfamily.</text>
</comment>
<dbReference type="InterPro" id="IPR000432">
    <property type="entry name" value="DNA_mismatch_repair_MutS_C"/>
</dbReference>
<dbReference type="SUPFAM" id="SSF52540">
    <property type="entry name" value="P-loop containing nucleoside triphosphate hydrolases"/>
    <property type="match status" value="1"/>
</dbReference>
<dbReference type="GO" id="GO:0019843">
    <property type="term" value="F:rRNA binding"/>
    <property type="evidence" value="ECO:0007669"/>
    <property type="project" value="UniProtKB-UniRule"/>
</dbReference>